<comment type="caution">
    <text evidence="2">The sequence shown here is derived from an EMBL/GenBank/DDBJ whole genome shotgun (WGS) entry which is preliminary data.</text>
</comment>
<dbReference type="InterPro" id="IPR004839">
    <property type="entry name" value="Aminotransferase_I/II_large"/>
</dbReference>
<name>A0ABQ4CX99_9ACTN</name>
<dbReference type="Proteomes" id="UP000604117">
    <property type="component" value="Unassembled WGS sequence"/>
</dbReference>
<evidence type="ECO:0000259" key="1">
    <source>
        <dbReference type="Pfam" id="PF00155"/>
    </source>
</evidence>
<dbReference type="InterPro" id="IPR051446">
    <property type="entry name" value="HTH_trans_reg/aminotransferase"/>
</dbReference>
<dbReference type="Pfam" id="PF00155">
    <property type="entry name" value="Aminotran_1_2"/>
    <property type="match status" value="1"/>
</dbReference>
<dbReference type="SUPFAM" id="SSF53383">
    <property type="entry name" value="PLP-dependent transferases"/>
    <property type="match status" value="1"/>
</dbReference>
<dbReference type="PANTHER" id="PTHR46577:SF1">
    <property type="entry name" value="HTH-TYPE TRANSCRIPTIONAL REGULATORY PROTEIN GABR"/>
    <property type="match status" value="1"/>
</dbReference>
<evidence type="ECO:0000313" key="2">
    <source>
        <dbReference type="EMBL" id="GIF75899.1"/>
    </source>
</evidence>
<sequence length="215" mass="23173">MLLLQTRMASPYGHALSRRRAAVLARLLADQDLVILEHDAAHELAPTPGVSLGEFLPGQTLLVRSWSKSHGPHLRVGALAGIQRVVARVRARQRATGGWPSVLTQRALAQMLTDPQTRELVRLARATYRQRRQQLVRALREQGLHPTGVAGLSTWVPVRDAAMAIKLLAAEGIGIASGAAFTVDGDGGSHVRIATTVGHDEHVRIARALGAAHHQ</sequence>
<dbReference type="InterPro" id="IPR015422">
    <property type="entry name" value="PyrdxlP-dep_Trfase_small"/>
</dbReference>
<feature type="domain" description="Aminotransferase class I/classII large" evidence="1">
    <location>
        <begin position="56"/>
        <end position="203"/>
    </location>
</feature>
<dbReference type="Gene3D" id="3.90.1150.10">
    <property type="entry name" value="Aspartate Aminotransferase, domain 1"/>
    <property type="match status" value="1"/>
</dbReference>
<organism evidence="2 3">
    <name type="scientific">Asanoa siamensis</name>
    <dbReference type="NCBI Taxonomy" id="926357"/>
    <lineage>
        <taxon>Bacteria</taxon>
        <taxon>Bacillati</taxon>
        <taxon>Actinomycetota</taxon>
        <taxon>Actinomycetes</taxon>
        <taxon>Micromonosporales</taxon>
        <taxon>Micromonosporaceae</taxon>
        <taxon>Asanoa</taxon>
    </lineage>
</organism>
<dbReference type="InterPro" id="IPR015421">
    <property type="entry name" value="PyrdxlP-dep_Trfase_major"/>
</dbReference>
<dbReference type="EMBL" id="BONE01000050">
    <property type="protein sequence ID" value="GIF75899.1"/>
    <property type="molecule type" value="Genomic_DNA"/>
</dbReference>
<dbReference type="Gene3D" id="3.40.640.10">
    <property type="entry name" value="Type I PLP-dependent aspartate aminotransferase-like (Major domain)"/>
    <property type="match status" value="1"/>
</dbReference>
<dbReference type="PANTHER" id="PTHR46577">
    <property type="entry name" value="HTH-TYPE TRANSCRIPTIONAL REGULATORY PROTEIN GABR"/>
    <property type="match status" value="1"/>
</dbReference>
<proteinExistence type="predicted"/>
<dbReference type="CDD" id="cd00609">
    <property type="entry name" value="AAT_like"/>
    <property type="match status" value="1"/>
</dbReference>
<keyword evidence="3" id="KW-1185">Reference proteome</keyword>
<gene>
    <name evidence="2" type="ORF">Asi02nite_54170</name>
</gene>
<evidence type="ECO:0000313" key="3">
    <source>
        <dbReference type="Proteomes" id="UP000604117"/>
    </source>
</evidence>
<reference evidence="2 3" key="1">
    <citation type="submission" date="2021-01" db="EMBL/GenBank/DDBJ databases">
        <title>Whole genome shotgun sequence of Asanoa siamensis NBRC 107932.</title>
        <authorList>
            <person name="Komaki H."/>
            <person name="Tamura T."/>
        </authorList>
    </citation>
    <scope>NUCLEOTIDE SEQUENCE [LARGE SCALE GENOMIC DNA]</scope>
    <source>
        <strain evidence="2 3">NBRC 107932</strain>
    </source>
</reference>
<accession>A0ABQ4CX99</accession>
<dbReference type="InterPro" id="IPR015424">
    <property type="entry name" value="PyrdxlP-dep_Trfase"/>
</dbReference>
<protein>
    <recommendedName>
        <fullName evidence="1">Aminotransferase class I/classII large domain-containing protein</fullName>
    </recommendedName>
</protein>